<sequence>MDAILQVPHYGLSFILLLTILVFVHEFGHFWVARRNGVRVEVFSIGFGPELFGWNDRTGTRWKFSLLPLGGYVKMFGDAGAASNPAEGLDRMSADERAVAFHHKRLGQRAAIVAAGPIANFLFAILVLAGLFMTQGQPYTPAEIGTVRPDSAAAAAGLQPGDRIVAINGSSIERFEQVQLIVRLNQGTPLSVDVLRDGRTINLPVTPRVVELQDRIGGTQRVGQLGVGRSGVEFMQHNPLTAIVAGTEETWTLTAGTLTAVWQMISGVRTTEELGGPLRIAQMSGEATRSGVAGFLWFAAILSINLGLINLFPIPVLDGGHLLFYAAEAVRGKPLGERAQEYGFRIGLALVLTLMLFSTWNDLVQLRVFSFLRGLVT</sequence>
<dbReference type="Proteomes" id="UP000278222">
    <property type="component" value="Unassembled WGS sequence"/>
</dbReference>
<evidence type="ECO:0000256" key="10">
    <source>
        <dbReference type="ARBA" id="ARBA00023136"/>
    </source>
</evidence>
<keyword evidence="7 11" id="KW-0862">Zinc</keyword>
<comment type="subcellular location">
    <subcellularLocation>
        <location evidence="2">Membrane</location>
        <topology evidence="2">Multi-pass membrane protein</topology>
    </subcellularLocation>
</comment>
<dbReference type="PANTHER" id="PTHR42837">
    <property type="entry name" value="REGULATOR OF SIGMA-E PROTEASE RSEP"/>
    <property type="match status" value="1"/>
</dbReference>
<evidence type="ECO:0000313" key="13">
    <source>
        <dbReference type="EMBL" id="ROQ01655.1"/>
    </source>
</evidence>
<dbReference type="CDD" id="cd06163">
    <property type="entry name" value="S2P-M50_PDZ_RseP-like"/>
    <property type="match status" value="1"/>
</dbReference>
<evidence type="ECO:0000256" key="9">
    <source>
        <dbReference type="ARBA" id="ARBA00023049"/>
    </source>
</evidence>
<evidence type="ECO:0000259" key="12">
    <source>
        <dbReference type="PROSITE" id="PS50106"/>
    </source>
</evidence>
<dbReference type="Pfam" id="PF17820">
    <property type="entry name" value="PDZ_6"/>
    <property type="match status" value="1"/>
</dbReference>
<accession>A0A3N1MES3</accession>
<feature type="transmembrane region" description="Helical" evidence="11">
    <location>
        <begin position="110"/>
        <end position="133"/>
    </location>
</feature>
<dbReference type="Gene3D" id="2.30.42.10">
    <property type="match status" value="1"/>
</dbReference>
<dbReference type="PROSITE" id="PS50106">
    <property type="entry name" value="PDZ"/>
    <property type="match status" value="1"/>
</dbReference>
<dbReference type="NCBIfam" id="TIGR00054">
    <property type="entry name" value="RIP metalloprotease RseP"/>
    <property type="match status" value="1"/>
</dbReference>
<dbReference type="RefSeq" id="WP_123688392.1">
    <property type="nucleotide sequence ID" value="NZ_AP019700.1"/>
</dbReference>
<dbReference type="InterPro" id="IPR001478">
    <property type="entry name" value="PDZ"/>
</dbReference>
<keyword evidence="10 11" id="KW-0472">Membrane</keyword>
<feature type="transmembrane region" description="Helical" evidence="11">
    <location>
        <begin position="292"/>
        <end position="312"/>
    </location>
</feature>
<dbReference type="SMART" id="SM00228">
    <property type="entry name" value="PDZ"/>
    <property type="match status" value="1"/>
</dbReference>
<feature type="transmembrane region" description="Helical" evidence="11">
    <location>
        <begin position="12"/>
        <end position="32"/>
    </location>
</feature>
<dbReference type="CDD" id="cd23081">
    <property type="entry name" value="cpPDZ_EcRseP-like"/>
    <property type="match status" value="1"/>
</dbReference>
<feature type="domain" description="PDZ" evidence="12">
    <location>
        <begin position="130"/>
        <end position="186"/>
    </location>
</feature>
<keyword evidence="8 11" id="KW-1133">Transmembrane helix</keyword>
<dbReference type="OrthoDB" id="9782003at2"/>
<keyword evidence="6 11" id="KW-0378">Hydrolase</keyword>
<evidence type="ECO:0000256" key="1">
    <source>
        <dbReference type="ARBA" id="ARBA00001947"/>
    </source>
</evidence>
<evidence type="ECO:0000256" key="3">
    <source>
        <dbReference type="ARBA" id="ARBA00007931"/>
    </source>
</evidence>
<dbReference type="GO" id="GO:0006508">
    <property type="term" value="P:proteolysis"/>
    <property type="evidence" value="ECO:0007669"/>
    <property type="project" value="UniProtKB-KW"/>
</dbReference>
<gene>
    <name evidence="13" type="ORF">EDC65_0837</name>
</gene>
<dbReference type="SUPFAM" id="SSF50156">
    <property type="entry name" value="PDZ domain-like"/>
    <property type="match status" value="1"/>
</dbReference>
<dbReference type="Pfam" id="PF02163">
    <property type="entry name" value="Peptidase_M50"/>
    <property type="match status" value="1"/>
</dbReference>
<comment type="cofactor">
    <cofactor evidence="1 11">
        <name>Zn(2+)</name>
        <dbReference type="ChEBI" id="CHEBI:29105"/>
    </cofactor>
</comment>
<proteinExistence type="inferred from homology"/>
<feature type="transmembrane region" description="Helical" evidence="11">
    <location>
        <begin position="342"/>
        <end position="360"/>
    </location>
</feature>
<keyword evidence="9 11" id="KW-0482">Metalloprotease</keyword>
<dbReference type="GO" id="GO:0046872">
    <property type="term" value="F:metal ion binding"/>
    <property type="evidence" value="ECO:0007669"/>
    <property type="project" value="UniProtKB-KW"/>
</dbReference>
<evidence type="ECO:0000256" key="2">
    <source>
        <dbReference type="ARBA" id="ARBA00004141"/>
    </source>
</evidence>
<dbReference type="InterPro" id="IPR004387">
    <property type="entry name" value="Pept_M50_Zn"/>
</dbReference>
<comment type="caution">
    <text evidence="13">The sequence shown here is derived from an EMBL/GenBank/DDBJ whole genome shotgun (WGS) entry which is preliminary data.</text>
</comment>
<organism evidence="13 14">
    <name type="scientific">Stella humosa</name>
    <dbReference type="NCBI Taxonomy" id="94"/>
    <lineage>
        <taxon>Bacteria</taxon>
        <taxon>Pseudomonadati</taxon>
        <taxon>Pseudomonadota</taxon>
        <taxon>Alphaproteobacteria</taxon>
        <taxon>Rhodospirillales</taxon>
        <taxon>Stellaceae</taxon>
        <taxon>Stella</taxon>
    </lineage>
</organism>
<dbReference type="PANTHER" id="PTHR42837:SF2">
    <property type="entry name" value="MEMBRANE METALLOPROTEASE ARASP2, CHLOROPLASTIC-RELATED"/>
    <property type="match status" value="1"/>
</dbReference>
<protein>
    <recommendedName>
        <fullName evidence="11">Zinc metalloprotease</fullName>
        <ecNumber evidence="11">3.4.24.-</ecNumber>
    </recommendedName>
</protein>
<evidence type="ECO:0000313" key="14">
    <source>
        <dbReference type="Proteomes" id="UP000278222"/>
    </source>
</evidence>
<keyword evidence="11" id="KW-0479">Metal-binding</keyword>
<keyword evidence="14" id="KW-1185">Reference proteome</keyword>
<evidence type="ECO:0000256" key="6">
    <source>
        <dbReference type="ARBA" id="ARBA00022801"/>
    </source>
</evidence>
<dbReference type="EC" id="3.4.24.-" evidence="11"/>
<name>A0A3N1MES3_9PROT</name>
<comment type="similarity">
    <text evidence="3 11">Belongs to the peptidase M50B family.</text>
</comment>
<dbReference type="InterPro" id="IPR041489">
    <property type="entry name" value="PDZ_6"/>
</dbReference>
<dbReference type="InterPro" id="IPR008915">
    <property type="entry name" value="Peptidase_M50"/>
</dbReference>
<evidence type="ECO:0000256" key="11">
    <source>
        <dbReference type="RuleBase" id="RU362031"/>
    </source>
</evidence>
<dbReference type="EMBL" id="RJKX01000011">
    <property type="protein sequence ID" value="ROQ01655.1"/>
    <property type="molecule type" value="Genomic_DNA"/>
</dbReference>
<keyword evidence="4 13" id="KW-0645">Protease</keyword>
<evidence type="ECO:0000256" key="8">
    <source>
        <dbReference type="ARBA" id="ARBA00022989"/>
    </source>
</evidence>
<keyword evidence="5 11" id="KW-0812">Transmembrane</keyword>
<dbReference type="InterPro" id="IPR036034">
    <property type="entry name" value="PDZ_sf"/>
</dbReference>
<dbReference type="AlphaFoldDB" id="A0A3N1MES3"/>
<evidence type="ECO:0000256" key="5">
    <source>
        <dbReference type="ARBA" id="ARBA00022692"/>
    </source>
</evidence>
<reference evidence="13 14" key="1">
    <citation type="submission" date="2018-11" db="EMBL/GenBank/DDBJ databases">
        <title>Genomic Encyclopedia of Type Strains, Phase IV (KMG-IV): sequencing the most valuable type-strain genomes for metagenomic binning, comparative biology and taxonomic classification.</title>
        <authorList>
            <person name="Goeker M."/>
        </authorList>
    </citation>
    <scope>NUCLEOTIDE SEQUENCE [LARGE SCALE GENOMIC DNA]</scope>
    <source>
        <strain evidence="13 14">DSM 5900</strain>
    </source>
</reference>
<evidence type="ECO:0000256" key="4">
    <source>
        <dbReference type="ARBA" id="ARBA00022670"/>
    </source>
</evidence>
<dbReference type="GO" id="GO:0004222">
    <property type="term" value="F:metalloendopeptidase activity"/>
    <property type="evidence" value="ECO:0007669"/>
    <property type="project" value="InterPro"/>
</dbReference>
<dbReference type="GO" id="GO:0016020">
    <property type="term" value="C:membrane"/>
    <property type="evidence" value="ECO:0007669"/>
    <property type="project" value="UniProtKB-SubCell"/>
</dbReference>
<evidence type="ECO:0000256" key="7">
    <source>
        <dbReference type="ARBA" id="ARBA00022833"/>
    </source>
</evidence>